<keyword evidence="4 5" id="KW-0472">Membrane</keyword>
<dbReference type="InterPro" id="IPR003807">
    <property type="entry name" value="DUF202"/>
</dbReference>
<dbReference type="Proteomes" id="UP001500957">
    <property type="component" value="Unassembled WGS sequence"/>
</dbReference>
<evidence type="ECO:0000256" key="4">
    <source>
        <dbReference type="ARBA" id="ARBA00023136"/>
    </source>
</evidence>
<comment type="subcellular location">
    <subcellularLocation>
        <location evidence="1">Endomembrane system</location>
        <topology evidence="1">Multi-pass membrane protein</topology>
    </subcellularLocation>
</comment>
<protein>
    <recommendedName>
        <fullName evidence="6">DUF202 domain-containing protein</fullName>
    </recommendedName>
</protein>
<feature type="transmembrane region" description="Helical" evidence="5">
    <location>
        <begin position="52"/>
        <end position="71"/>
    </location>
</feature>
<comment type="caution">
    <text evidence="7">The sequence shown here is derived from an EMBL/GenBank/DDBJ whole genome shotgun (WGS) entry which is preliminary data.</text>
</comment>
<dbReference type="EMBL" id="BAAAHE010000007">
    <property type="protein sequence ID" value="GAA0609668.1"/>
    <property type="molecule type" value="Genomic_DNA"/>
</dbReference>
<dbReference type="RefSeq" id="WP_344602185.1">
    <property type="nucleotide sequence ID" value="NZ_BAAAHE010000007.1"/>
</dbReference>
<keyword evidence="8" id="KW-1185">Reference proteome</keyword>
<gene>
    <name evidence="7" type="ORF">GCM10009547_09700</name>
</gene>
<dbReference type="Pfam" id="PF02656">
    <property type="entry name" value="DUF202"/>
    <property type="match status" value="1"/>
</dbReference>
<keyword evidence="2 5" id="KW-0812">Transmembrane</keyword>
<keyword evidence="3 5" id="KW-1133">Transmembrane helix</keyword>
<evidence type="ECO:0000256" key="3">
    <source>
        <dbReference type="ARBA" id="ARBA00022989"/>
    </source>
</evidence>
<evidence type="ECO:0000259" key="6">
    <source>
        <dbReference type="Pfam" id="PF02656"/>
    </source>
</evidence>
<accession>A0ABN1GE77</accession>
<proteinExistence type="predicted"/>
<name>A0ABN1GE77_9ACTN</name>
<organism evidence="7 8">
    <name type="scientific">Sporichthya brevicatena</name>
    <dbReference type="NCBI Taxonomy" id="171442"/>
    <lineage>
        <taxon>Bacteria</taxon>
        <taxon>Bacillati</taxon>
        <taxon>Actinomycetota</taxon>
        <taxon>Actinomycetes</taxon>
        <taxon>Sporichthyales</taxon>
        <taxon>Sporichthyaceae</taxon>
        <taxon>Sporichthya</taxon>
    </lineage>
</organism>
<evidence type="ECO:0000256" key="1">
    <source>
        <dbReference type="ARBA" id="ARBA00004127"/>
    </source>
</evidence>
<evidence type="ECO:0000256" key="5">
    <source>
        <dbReference type="SAM" id="Phobius"/>
    </source>
</evidence>
<evidence type="ECO:0000256" key="2">
    <source>
        <dbReference type="ARBA" id="ARBA00022692"/>
    </source>
</evidence>
<evidence type="ECO:0000313" key="7">
    <source>
        <dbReference type="EMBL" id="GAA0609668.1"/>
    </source>
</evidence>
<feature type="transmembrane region" description="Helical" evidence="5">
    <location>
        <begin position="92"/>
        <end position="111"/>
    </location>
</feature>
<feature type="domain" description="DUF202" evidence="6">
    <location>
        <begin position="14"/>
        <end position="74"/>
    </location>
</feature>
<reference evidence="7 8" key="1">
    <citation type="journal article" date="2019" name="Int. J. Syst. Evol. Microbiol.">
        <title>The Global Catalogue of Microorganisms (GCM) 10K type strain sequencing project: providing services to taxonomists for standard genome sequencing and annotation.</title>
        <authorList>
            <consortium name="The Broad Institute Genomics Platform"/>
            <consortium name="The Broad Institute Genome Sequencing Center for Infectious Disease"/>
            <person name="Wu L."/>
            <person name="Ma J."/>
        </authorList>
    </citation>
    <scope>NUCLEOTIDE SEQUENCE [LARGE SCALE GENOMIC DNA]</scope>
    <source>
        <strain evidence="7 8">JCM 10671</strain>
    </source>
</reference>
<sequence length="112" mass="11849">MRLTPVSGPRGRLPGLPAQRTMLAWDRTALALIAHGAFVLVRNPTDGSPARIVSAALSLALALLVAGLGRLRAREIGDSDRTRYARVPTRPLMILTAGVLLLGVADLVAILH</sequence>
<evidence type="ECO:0000313" key="8">
    <source>
        <dbReference type="Proteomes" id="UP001500957"/>
    </source>
</evidence>